<organism evidence="1 2">
    <name type="scientific">candidate division KSB3 bacterium</name>
    <dbReference type="NCBI Taxonomy" id="2044937"/>
    <lineage>
        <taxon>Bacteria</taxon>
        <taxon>candidate division KSB3</taxon>
    </lineage>
</organism>
<gene>
    <name evidence="1" type="ORF">CSA56_12385</name>
</gene>
<dbReference type="Proteomes" id="UP000230821">
    <property type="component" value="Unassembled WGS sequence"/>
</dbReference>
<comment type="caution">
    <text evidence="1">The sequence shown here is derived from an EMBL/GenBank/DDBJ whole genome shotgun (WGS) entry which is preliminary data.</text>
</comment>
<reference evidence="1 2" key="1">
    <citation type="submission" date="2017-10" db="EMBL/GenBank/DDBJ databases">
        <title>Novel microbial diversity and functional potential in the marine mammal oral microbiome.</title>
        <authorList>
            <person name="Dudek N.K."/>
            <person name="Sun C.L."/>
            <person name="Burstein D."/>
            <person name="Kantor R.S."/>
            <person name="Aliaga Goltsman D.S."/>
            <person name="Bik E.M."/>
            <person name="Thomas B.C."/>
            <person name="Banfield J.F."/>
            <person name="Relman D.A."/>
        </authorList>
    </citation>
    <scope>NUCLEOTIDE SEQUENCE [LARGE SCALE GENOMIC DNA]</scope>
    <source>
        <strain evidence="1">DOLJORAL78_47_16</strain>
    </source>
</reference>
<name>A0A2G6KC59_9BACT</name>
<dbReference type="AlphaFoldDB" id="A0A2G6KC59"/>
<evidence type="ECO:0000313" key="1">
    <source>
        <dbReference type="EMBL" id="PIE33263.1"/>
    </source>
</evidence>
<protein>
    <submittedName>
        <fullName evidence="1">Uncharacterized protein</fullName>
    </submittedName>
</protein>
<sequence length="121" mass="13583">MPHAIIDGPASIEKYYETFEAIDMREGGSIMKVKDAFLNGSKTKLLLECIVVDDRIPQSFYIAISHKNGKLSVHLDALTDPEKNDGIRRLLALVAHQLKSQDPTCRYTTHNLDGFLPNDEN</sequence>
<proteinExistence type="predicted"/>
<evidence type="ECO:0000313" key="2">
    <source>
        <dbReference type="Proteomes" id="UP000230821"/>
    </source>
</evidence>
<accession>A0A2G6KC59</accession>
<dbReference type="EMBL" id="PDSK01000101">
    <property type="protein sequence ID" value="PIE33263.1"/>
    <property type="molecule type" value="Genomic_DNA"/>
</dbReference>